<evidence type="ECO:0000259" key="3">
    <source>
        <dbReference type="PROSITE" id="PS51900"/>
    </source>
</evidence>
<evidence type="ECO:0000313" key="5">
    <source>
        <dbReference type="Proteomes" id="UP001248134"/>
    </source>
</evidence>
<sequence length="59" mass="7117">MNVENFLLHCNAKYLSRKIIRSYDQTLKLFASYLERELKITDVDKVKPLHIQAYIKYLK</sequence>
<evidence type="ECO:0000256" key="1">
    <source>
        <dbReference type="ARBA" id="ARBA00023125"/>
    </source>
</evidence>
<gene>
    <name evidence="4" type="ORF">FOS08_11620</name>
</gene>
<dbReference type="GO" id="GO:0003677">
    <property type="term" value="F:DNA binding"/>
    <property type="evidence" value="ECO:0007669"/>
    <property type="project" value="UniProtKB-UniRule"/>
</dbReference>
<dbReference type="InterPro" id="IPR010998">
    <property type="entry name" value="Integrase_recombinase_N"/>
</dbReference>
<organism evidence="4 5">
    <name type="scientific">Bacillus pseudomycoides</name>
    <dbReference type="NCBI Taxonomy" id="64104"/>
    <lineage>
        <taxon>Bacteria</taxon>
        <taxon>Bacillati</taxon>
        <taxon>Bacillota</taxon>
        <taxon>Bacilli</taxon>
        <taxon>Bacillales</taxon>
        <taxon>Bacillaceae</taxon>
        <taxon>Bacillus</taxon>
        <taxon>Bacillus cereus group</taxon>
    </lineage>
</organism>
<protein>
    <submittedName>
        <fullName evidence="4">Integrase</fullName>
    </submittedName>
</protein>
<dbReference type="AlphaFoldDB" id="A0AAJ2DJR8"/>
<comment type="caution">
    <text evidence="4">The sequence shown here is derived from an EMBL/GenBank/DDBJ whole genome shotgun (WGS) entry which is preliminary data.</text>
</comment>
<evidence type="ECO:0000256" key="2">
    <source>
        <dbReference type="PROSITE-ProRule" id="PRU01248"/>
    </source>
</evidence>
<name>A0AAJ2DJR8_9BACI</name>
<keyword evidence="1 2" id="KW-0238">DNA-binding</keyword>
<dbReference type="PROSITE" id="PS51900">
    <property type="entry name" value="CB"/>
    <property type="match status" value="1"/>
</dbReference>
<evidence type="ECO:0000313" key="4">
    <source>
        <dbReference type="EMBL" id="MDR4326559.1"/>
    </source>
</evidence>
<accession>A0AAJ2DJR8</accession>
<dbReference type="Gene3D" id="1.10.150.130">
    <property type="match status" value="1"/>
</dbReference>
<dbReference type="EMBL" id="VLYX01000009">
    <property type="protein sequence ID" value="MDR4326559.1"/>
    <property type="molecule type" value="Genomic_DNA"/>
</dbReference>
<dbReference type="Proteomes" id="UP001248134">
    <property type="component" value="Unassembled WGS sequence"/>
</dbReference>
<dbReference type="InterPro" id="IPR044068">
    <property type="entry name" value="CB"/>
</dbReference>
<reference evidence="4" key="1">
    <citation type="submission" date="2019-07" db="EMBL/GenBank/DDBJ databases">
        <title>Phylogenomic Reclassification of ATCC Bacillus Strains and Various Taxa within the Genus Bacillus.</title>
        <authorList>
            <person name="Riojas M.A."/>
            <person name="Frank A.M."/>
            <person name="Fenn S.L."/>
            <person name="King S.P."/>
            <person name="Brower S.M."/>
            <person name="Hazbon M.H."/>
        </authorList>
    </citation>
    <scope>NUCLEOTIDE SEQUENCE</scope>
    <source>
        <strain evidence="4">NR-12239</strain>
    </source>
</reference>
<proteinExistence type="predicted"/>
<feature type="domain" description="Core-binding (CB)" evidence="3">
    <location>
        <begin position="1"/>
        <end position="59"/>
    </location>
</feature>